<evidence type="ECO:0000313" key="1">
    <source>
        <dbReference type="EMBL" id="CAC5405301.1"/>
    </source>
</evidence>
<protein>
    <submittedName>
        <fullName evidence="1">Uncharacterized protein</fullName>
    </submittedName>
</protein>
<dbReference type="EMBL" id="CACVKT020007119">
    <property type="protein sequence ID" value="CAC5405300.1"/>
    <property type="molecule type" value="Genomic_DNA"/>
</dbReference>
<evidence type="ECO:0000313" key="2">
    <source>
        <dbReference type="Proteomes" id="UP000507470"/>
    </source>
</evidence>
<reference evidence="1 2" key="1">
    <citation type="submission" date="2020-06" db="EMBL/GenBank/DDBJ databases">
        <authorList>
            <person name="Li R."/>
            <person name="Bekaert M."/>
        </authorList>
    </citation>
    <scope>NUCLEOTIDE SEQUENCE [LARGE SCALE GENOMIC DNA]</scope>
    <source>
        <strain evidence="1">Wild</strain>
        <strain evidence="2">wild</strain>
    </source>
</reference>
<keyword evidence="2" id="KW-1185">Reference proteome</keyword>
<name>A0A6J8DCB4_MYTCO</name>
<proteinExistence type="predicted"/>
<organism evidence="1 2">
    <name type="scientific">Mytilus coruscus</name>
    <name type="common">Sea mussel</name>
    <dbReference type="NCBI Taxonomy" id="42192"/>
    <lineage>
        <taxon>Eukaryota</taxon>
        <taxon>Metazoa</taxon>
        <taxon>Spiralia</taxon>
        <taxon>Lophotrochozoa</taxon>
        <taxon>Mollusca</taxon>
        <taxon>Bivalvia</taxon>
        <taxon>Autobranchia</taxon>
        <taxon>Pteriomorphia</taxon>
        <taxon>Mytilida</taxon>
        <taxon>Mytiloidea</taxon>
        <taxon>Mytilidae</taxon>
        <taxon>Mytilinae</taxon>
        <taxon>Mytilus</taxon>
    </lineage>
</organism>
<dbReference type="AlphaFoldDB" id="A0A6J8DCB4"/>
<dbReference type="Proteomes" id="UP000507470">
    <property type="component" value="Unassembled WGS sequence"/>
</dbReference>
<dbReference type="EMBL" id="CACVKT020007119">
    <property type="protein sequence ID" value="CAC5405301.1"/>
    <property type="molecule type" value="Genomic_DNA"/>
</dbReference>
<sequence length="230" mass="26572">MMQASNNLIRRKRKYENVHMFNIIKQRMKSAAVSNDVDTMFVNGNCIPSPVPVPYMCPVGTSCYSLPEHLKDYFMEKGPEGYFSYETDYSTIPLLTPIGIMSITLELPEDSCCFGKFNDFVHFGLWSQKTVRQIPGIGKSYRRRMKNNLNAYFSVPQLYDMFRYWLCKGVPLNFLDLIRWASSADNNNGNWHTKRTYEAFRQKHVLSCPSTLPVMNMAKAVDPAPFVLEE</sequence>
<accession>A0A6J8DCB4</accession>
<gene>
    <name evidence="1" type="ORF">MCOR_39009</name>
</gene>